<feature type="domain" description="Peptidase M20 dimerisation" evidence="4">
    <location>
        <begin position="188"/>
        <end position="279"/>
    </location>
</feature>
<gene>
    <name evidence="5" type="ORF">SAMN05216522_103254</name>
</gene>
<dbReference type="InterPro" id="IPR011650">
    <property type="entry name" value="Peptidase_M20_dimer"/>
</dbReference>
<dbReference type="Proteomes" id="UP000242515">
    <property type="component" value="Unassembled WGS sequence"/>
</dbReference>
<dbReference type="RefSeq" id="WP_092674090.1">
    <property type="nucleotide sequence ID" value="NZ_FOGC01000003.1"/>
</dbReference>
<comment type="similarity">
    <text evidence="1">Belongs to the peptidase M20 family.</text>
</comment>
<dbReference type="PANTHER" id="PTHR11014:SF63">
    <property type="entry name" value="METALLOPEPTIDASE, PUTATIVE (AFU_ORTHOLOGUE AFUA_6G09600)-RELATED"/>
    <property type="match status" value="1"/>
</dbReference>
<comment type="cofactor">
    <cofactor evidence="3">
        <name>Mn(2+)</name>
        <dbReference type="ChEBI" id="CHEBI:29035"/>
    </cofactor>
    <text evidence="3">The Mn(2+) ion enhances activity.</text>
</comment>
<dbReference type="SUPFAM" id="SSF55031">
    <property type="entry name" value="Bacterial exopeptidase dimerisation domain"/>
    <property type="match status" value="1"/>
</dbReference>
<dbReference type="AlphaFoldDB" id="A0A1H9GKJ5"/>
<dbReference type="FunFam" id="3.30.70.360:FF:000014">
    <property type="entry name" value="N-acyl-L-amino acid amidohydrolase"/>
    <property type="match status" value="1"/>
</dbReference>
<dbReference type="InterPro" id="IPR002933">
    <property type="entry name" value="Peptidase_M20"/>
</dbReference>
<evidence type="ECO:0000313" key="6">
    <source>
        <dbReference type="Proteomes" id="UP000242515"/>
    </source>
</evidence>
<feature type="binding site" evidence="3">
    <location>
        <position position="163"/>
    </location>
    <ligand>
        <name>Mn(2+)</name>
        <dbReference type="ChEBI" id="CHEBI:29035"/>
        <label>2</label>
    </ligand>
</feature>
<accession>A0A1H9GKJ5</accession>
<feature type="binding site" evidence="3">
    <location>
        <position position="104"/>
    </location>
    <ligand>
        <name>Mn(2+)</name>
        <dbReference type="ChEBI" id="CHEBI:29035"/>
        <label>2</label>
    </ligand>
</feature>
<keyword evidence="3" id="KW-0479">Metal-binding</keyword>
<name>A0A1H9GKJ5_9GAMM</name>
<proteinExistence type="inferred from homology"/>
<feature type="binding site" evidence="3">
    <location>
        <position position="137"/>
    </location>
    <ligand>
        <name>Mn(2+)</name>
        <dbReference type="ChEBI" id="CHEBI:29035"/>
        <label>2</label>
    </ligand>
</feature>
<dbReference type="STRING" id="988801.SAMN05216522_103254"/>
<evidence type="ECO:0000256" key="2">
    <source>
        <dbReference type="ARBA" id="ARBA00022801"/>
    </source>
</evidence>
<dbReference type="InterPro" id="IPR017439">
    <property type="entry name" value="Amidohydrolase"/>
</dbReference>
<evidence type="ECO:0000256" key="3">
    <source>
        <dbReference type="PIRSR" id="PIRSR005962-1"/>
    </source>
</evidence>
<dbReference type="InterPro" id="IPR036264">
    <property type="entry name" value="Bact_exopeptidase_dim_dom"/>
</dbReference>
<dbReference type="Pfam" id="PF01546">
    <property type="entry name" value="Peptidase_M20"/>
    <property type="match status" value="1"/>
</dbReference>
<protein>
    <submittedName>
        <fullName evidence="5">Hippurate hydrolase</fullName>
    </submittedName>
</protein>
<dbReference type="SUPFAM" id="SSF53187">
    <property type="entry name" value="Zn-dependent exopeptidases"/>
    <property type="match status" value="1"/>
</dbReference>
<dbReference type="GO" id="GO:0016787">
    <property type="term" value="F:hydrolase activity"/>
    <property type="evidence" value="ECO:0007669"/>
    <property type="project" value="UniProtKB-KW"/>
</dbReference>
<keyword evidence="3" id="KW-0464">Manganese</keyword>
<evidence type="ECO:0000256" key="1">
    <source>
        <dbReference type="ARBA" id="ARBA00006153"/>
    </source>
</evidence>
<dbReference type="NCBIfam" id="TIGR01891">
    <property type="entry name" value="amidohydrolases"/>
    <property type="match status" value="1"/>
</dbReference>
<dbReference type="PANTHER" id="PTHR11014">
    <property type="entry name" value="PEPTIDASE M20 FAMILY MEMBER"/>
    <property type="match status" value="1"/>
</dbReference>
<reference evidence="6" key="1">
    <citation type="submission" date="2016-10" db="EMBL/GenBank/DDBJ databases">
        <authorList>
            <person name="Varghese N."/>
            <person name="Submissions S."/>
        </authorList>
    </citation>
    <scope>NUCLEOTIDE SEQUENCE [LARGE SCALE GENOMIC DNA]</scope>
    <source>
        <strain evidence="6">8N4</strain>
    </source>
</reference>
<feature type="binding site" evidence="3">
    <location>
        <position position="102"/>
    </location>
    <ligand>
        <name>Mn(2+)</name>
        <dbReference type="ChEBI" id="CHEBI:29035"/>
        <label>2</label>
    </ligand>
</feature>
<dbReference type="Gene3D" id="3.30.70.360">
    <property type="match status" value="1"/>
</dbReference>
<keyword evidence="6" id="KW-1185">Reference proteome</keyword>
<evidence type="ECO:0000313" key="5">
    <source>
        <dbReference type="EMBL" id="SEQ50621.1"/>
    </source>
</evidence>
<organism evidence="5 6">
    <name type="scientific">Rosenbergiella nectarea</name>
    <dbReference type="NCBI Taxonomy" id="988801"/>
    <lineage>
        <taxon>Bacteria</taxon>
        <taxon>Pseudomonadati</taxon>
        <taxon>Pseudomonadota</taxon>
        <taxon>Gammaproteobacteria</taxon>
        <taxon>Enterobacterales</taxon>
        <taxon>Erwiniaceae</taxon>
        <taxon>Rosenbergiella</taxon>
    </lineage>
</organism>
<dbReference type="GO" id="GO:0046872">
    <property type="term" value="F:metal ion binding"/>
    <property type="evidence" value="ECO:0007669"/>
    <property type="project" value="UniProtKB-KW"/>
</dbReference>
<keyword evidence="2 5" id="KW-0378">Hydrolase</keyword>
<dbReference type="Gene3D" id="3.40.630.10">
    <property type="entry name" value="Zn peptidases"/>
    <property type="match status" value="1"/>
</dbReference>
<dbReference type="EMBL" id="FOGC01000003">
    <property type="protein sequence ID" value="SEQ50621.1"/>
    <property type="molecule type" value="Genomic_DNA"/>
</dbReference>
<dbReference type="PIRSF" id="PIRSF005962">
    <property type="entry name" value="Pept_M20D_amidohydro"/>
    <property type="match status" value="1"/>
</dbReference>
<dbReference type="Pfam" id="PF07687">
    <property type="entry name" value="M20_dimer"/>
    <property type="match status" value="1"/>
</dbReference>
<sequence>MQYETGFINELVALRHTLHQHPEAAFEEVATAAAVEAYLTQCNMDEIHTGIGKTGIVALIKGNRPGKMIALRADMDALPMQEGHDASQVAYCSTVAGRFHGCGHDGHTVMLLGAAKILGQHRDFAGTLVFIFQCAEENLLGAPAMLNDGLHQRFPFEEIYGLHNMPGRPRGIIEVNQAATLTASDIFSLTLLGKGGHGAVPERCIDPIVMAARLIADYQTIVSRSISPLQTATISFGSIQGGSSHNIIPDQVTLTGTVRTYDPQVRVEVKQRMQQLLDSITQGFGGRGEITYLAGCPAVINDAQLAGELVIALQSWRGSESCYLANSPVGPSEDFAFYLDYAPGVYGFLGLGDKPMCHHPEYDFDDGVIGQGIDWWLTIAYARAGYRR</sequence>
<evidence type="ECO:0000259" key="4">
    <source>
        <dbReference type="Pfam" id="PF07687"/>
    </source>
</evidence>
<feature type="binding site" evidence="3">
    <location>
        <position position="358"/>
    </location>
    <ligand>
        <name>Mn(2+)</name>
        <dbReference type="ChEBI" id="CHEBI:29035"/>
        <label>2</label>
    </ligand>
</feature>
<dbReference type="OrthoDB" id="9777385at2"/>